<accession>A0A914CH74</accession>
<name>A0A914CH74_9BILA</name>
<dbReference type="AlphaFoldDB" id="A0A914CH74"/>
<proteinExistence type="predicted"/>
<feature type="compositionally biased region" description="Polar residues" evidence="1">
    <location>
        <begin position="1"/>
        <end position="10"/>
    </location>
</feature>
<dbReference type="Proteomes" id="UP000887540">
    <property type="component" value="Unplaced"/>
</dbReference>
<evidence type="ECO:0000313" key="3">
    <source>
        <dbReference type="WBParaSite" id="ACRNAN_scaffold1079.g21393.t1"/>
    </source>
</evidence>
<keyword evidence="2" id="KW-1185">Reference proteome</keyword>
<evidence type="ECO:0000256" key="1">
    <source>
        <dbReference type="SAM" id="MobiDB-lite"/>
    </source>
</evidence>
<reference evidence="3" key="1">
    <citation type="submission" date="2022-11" db="UniProtKB">
        <authorList>
            <consortium name="WormBaseParasite"/>
        </authorList>
    </citation>
    <scope>IDENTIFICATION</scope>
</reference>
<dbReference type="WBParaSite" id="ACRNAN_scaffold1079.g21393.t1">
    <property type="protein sequence ID" value="ACRNAN_scaffold1079.g21393.t1"/>
    <property type="gene ID" value="ACRNAN_scaffold1079.g21393"/>
</dbReference>
<sequence length="139" mass="15986">MQKNSKNSFKTPAVAKTPKAIPKRVRFSDNVLENPAGHKKNIGTQLRESYQVVNALEPKVSESYEEASLIQAKVLDILQQIHALLTSRFELEQSKNFIFKKVNQLNELQKEYLEKENAKLDLIEQARSRCLELFGQLED</sequence>
<evidence type="ECO:0000313" key="2">
    <source>
        <dbReference type="Proteomes" id="UP000887540"/>
    </source>
</evidence>
<organism evidence="2 3">
    <name type="scientific">Acrobeloides nanus</name>
    <dbReference type="NCBI Taxonomy" id="290746"/>
    <lineage>
        <taxon>Eukaryota</taxon>
        <taxon>Metazoa</taxon>
        <taxon>Ecdysozoa</taxon>
        <taxon>Nematoda</taxon>
        <taxon>Chromadorea</taxon>
        <taxon>Rhabditida</taxon>
        <taxon>Tylenchina</taxon>
        <taxon>Cephalobomorpha</taxon>
        <taxon>Cephaloboidea</taxon>
        <taxon>Cephalobidae</taxon>
        <taxon>Acrobeloides</taxon>
    </lineage>
</organism>
<protein>
    <submittedName>
        <fullName evidence="3">Uncharacterized protein</fullName>
    </submittedName>
</protein>
<feature type="region of interest" description="Disordered" evidence="1">
    <location>
        <begin position="1"/>
        <end position="22"/>
    </location>
</feature>